<accession>A0A804PIV2</accession>
<reference evidence="2" key="3">
    <citation type="submission" date="2021-05" db="UniProtKB">
        <authorList>
            <consortium name="EnsemblPlants"/>
        </authorList>
    </citation>
    <scope>IDENTIFICATION</scope>
    <source>
        <strain evidence="2">cv. B73</strain>
    </source>
</reference>
<feature type="region of interest" description="Disordered" evidence="1">
    <location>
        <begin position="219"/>
        <end position="247"/>
    </location>
</feature>
<dbReference type="OrthoDB" id="696631at2759"/>
<organism evidence="2 3">
    <name type="scientific">Zea mays</name>
    <name type="common">Maize</name>
    <dbReference type="NCBI Taxonomy" id="4577"/>
    <lineage>
        <taxon>Eukaryota</taxon>
        <taxon>Viridiplantae</taxon>
        <taxon>Streptophyta</taxon>
        <taxon>Embryophyta</taxon>
        <taxon>Tracheophyta</taxon>
        <taxon>Spermatophyta</taxon>
        <taxon>Magnoliopsida</taxon>
        <taxon>Liliopsida</taxon>
        <taxon>Poales</taxon>
        <taxon>Poaceae</taxon>
        <taxon>PACMAD clade</taxon>
        <taxon>Panicoideae</taxon>
        <taxon>Andropogonodae</taxon>
        <taxon>Andropogoneae</taxon>
        <taxon>Tripsacinae</taxon>
        <taxon>Zea</taxon>
    </lineage>
</organism>
<dbReference type="PANTHER" id="PTHR34666">
    <property type="entry name" value="EXPRESSED PROTEIN"/>
    <property type="match status" value="1"/>
</dbReference>
<dbReference type="InParanoid" id="A0A804PIV2"/>
<gene>
    <name evidence="2" type="primary">LOC103627285</name>
</gene>
<dbReference type="AlphaFoldDB" id="A0A804PIV2"/>
<dbReference type="Proteomes" id="UP000007305">
    <property type="component" value="Chromosome 5"/>
</dbReference>
<evidence type="ECO:0000313" key="2">
    <source>
        <dbReference type="EnsemblPlants" id="Zm00001eb243770_P001"/>
    </source>
</evidence>
<name>A0A804PIV2_MAIZE</name>
<feature type="compositionally biased region" description="Low complexity" evidence="1">
    <location>
        <begin position="16"/>
        <end position="27"/>
    </location>
</feature>
<reference evidence="2" key="2">
    <citation type="submission" date="2019-07" db="EMBL/GenBank/DDBJ databases">
        <authorList>
            <person name="Seetharam A."/>
            <person name="Woodhouse M."/>
            <person name="Cannon E."/>
        </authorList>
    </citation>
    <scope>NUCLEOTIDE SEQUENCE [LARGE SCALE GENOMIC DNA]</scope>
    <source>
        <strain evidence="2">cv. B73</strain>
    </source>
</reference>
<evidence type="ECO:0000313" key="3">
    <source>
        <dbReference type="Proteomes" id="UP000007305"/>
    </source>
</evidence>
<dbReference type="PANTHER" id="PTHR34666:SF1">
    <property type="entry name" value="OS02G0554800 PROTEIN"/>
    <property type="match status" value="1"/>
</dbReference>
<feature type="compositionally biased region" description="Basic and acidic residues" evidence="1">
    <location>
        <begin position="178"/>
        <end position="190"/>
    </location>
</feature>
<evidence type="ECO:0007829" key="4">
    <source>
        <dbReference type="PeptideAtlas" id="A0A804PIV2"/>
    </source>
</evidence>
<feature type="compositionally biased region" description="Basic and acidic residues" evidence="1">
    <location>
        <begin position="28"/>
        <end position="43"/>
    </location>
</feature>
<dbReference type="RefSeq" id="XP_008645802.1">
    <property type="nucleotide sequence ID" value="XM_008647580.4"/>
</dbReference>
<keyword evidence="3" id="KW-1185">Reference proteome</keyword>
<keyword evidence="4" id="KW-1267">Proteomics identification</keyword>
<feature type="compositionally biased region" description="Low complexity" evidence="1">
    <location>
        <begin position="101"/>
        <end position="126"/>
    </location>
</feature>
<sequence length="353" mass="37239">MPDLPYIVPAASGPVRSSHSSALSSEPPSERASEQQPAEEAKSPKRSARANTTAQRSAMEDDDFTFPTVAAARGPTAPLGRPDDEDPVPHLLQLPPPPSPTLAGTTSPLWPFAGSTPKTTTTTAAPPSSPPVTEEDDEDRMDLLWESTLTTRPVATAPAPAPESAGSAVVSPHAGPPPERRAAAADDKQRAAALAAAERMDRLWESFNEDLVVLRRHVRDRGRRSKSAAEHPGGTNTNTKAPRALADDDDDDHWYLCNYSASSGADDDESDGQETSASSPAERRGYGCAPTMLRASSRAGGAGQFCGAGASHRGRRRGRGGGAAAGWALLLRLFRRLFAVDRTAQPSRSVCVP</sequence>
<feature type="region of interest" description="Disordered" evidence="1">
    <location>
        <begin position="1"/>
        <end position="196"/>
    </location>
</feature>
<feature type="compositionally biased region" description="Low complexity" evidence="1">
    <location>
        <begin position="150"/>
        <end position="173"/>
    </location>
</feature>
<dbReference type="EnsemblPlants" id="Zm00001eb243770_T001">
    <property type="protein sequence ID" value="Zm00001eb243770_P001"/>
    <property type="gene ID" value="Zm00001eb243770"/>
</dbReference>
<dbReference type="Gramene" id="Zm00001eb243770_T001">
    <property type="protein sequence ID" value="Zm00001eb243770_P001"/>
    <property type="gene ID" value="Zm00001eb243770"/>
</dbReference>
<reference evidence="3" key="1">
    <citation type="journal article" date="2009" name="Science">
        <title>The B73 maize genome: complexity, diversity, and dynamics.</title>
        <authorList>
            <person name="Schnable P.S."/>
            <person name="Ware D."/>
            <person name="Fulton R.S."/>
            <person name="Stein J.C."/>
            <person name="Wei F."/>
            <person name="Pasternak S."/>
            <person name="Liang C."/>
            <person name="Zhang J."/>
            <person name="Fulton L."/>
            <person name="Graves T.A."/>
            <person name="Minx P."/>
            <person name="Reily A.D."/>
            <person name="Courtney L."/>
            <person name="Kruchowski S.S."/>
            <person name="Tomlinson C."/>
            <person name="Strong C."/>
            <person name="Delehaunty K."/>
            <person name="Fronick C."/>
            <person name="Courtney B."/>
            <person name="Rock S.M."/>
            <person name="Belter E."/>
            <person name="Du F."/>
            <person name="Kim K."/>
            <person name="Abbott R.M."/>
            <person name="Cotton M."/>
            <person name="Levy A."/>
            <person name="Marchetto P."/>
            <person name="Ochoa K."/>
            <person name="Jackson S.M."/>
            <person name="Gillam B."/>
            <person name="Chen W."/>
            <person name="Yan L."/>
            <person name="Higginbotham J."/>
            <person name="Cardenas M."/>
            <person name="Waligorski J."/>
            <person name="Applebaum E."/>
            <person name="Phelps L."/>
            <person name="Falcone J."/>
            <person name="Kanchi K."/>
            <person name="Thane T."/>
            <person name="Scimone A."/>
            <person name="Thane N."/>
            <person name="Henke J."/>
            <person name="Wang T."/>
            <person name="Ruppert J."/>
            <person name="Shah N."/>
            <person name="Rotter K."/>
            <person name="Hodges J."/>
            <person name="Ingenthron E."/>
            <person name="Cordes M."/>
            <person name="Kohlberg S."/>
            <person name="Sgro J."/>
            <person name="Delgado B."/>
            <person name="Mead K."/>
            <person name="Chinwalla A."/>
            <person name="Leonard S."/>
            <person name="Crouse K."/>
            <person name="Collura K."/>
            <person name="Kudrna D."/>
            <person name="Currie J."/>
            <person name="He R."/>
            <person name="Angelova A."/>
            <person name="Rajasekar S."/>
            <person name="Mueller T."/>
            <person name="Lomeli R."/>
            <person name="Scara G."/>
            <person name="Ko A."/>
            <person name="Delaney K."/>
            <person name="Wissotski M."/>
            <person name="Lopez G."/>
            <person name="Campos D."/>
            <person name="Braidotti M."/>
            <person name="Ashley E."/>
            <person name="Golser W."/>
            <person name="Kim H."/>
            <person name="Lee S."/>
            <person name="Lin J."/>
            <person name="Dujmic Z."/>
            <person name="Kim W."/>
            <person name="Talag J."/>
            <person name="Zuccolo A."/>
            <person name="Fan C."/>
            <person name="Sebastian A."/>
            <person name="Kramer M."/>
            <person name="Spiegel L."/>
            <person name="Nascimento L."/>
            <person name="Zutavern T."/>
            <person name="Miller B."/>
            <person name="Ambroise C."/>
            <person name="Muller S."/>
            <person name="Spooner W."/>
            <person name="Narechania A."/>
            <person name="Ren L."/>
            <person name="Wei S."/>
            <person name="Kumari S."/>
            <person name="Faga B."/>
            <person name="Levy M.J."/>
            <person name="McMahan L."/>
            <person name="Van Buren P."/>
            <person name="Vaughn M.W."/>
            <person name="Ying K."/>
            <person name="Yeh C.-T."/>
            <person name="Emrich S.J."/>
            <person name="Jia Y."/>
            <person name="Kalyanaraman A."/>
            <person name="Hsia A.-P."/>
            <person name="Barbazuk W.B."/>
            <person name="Baucom R.S."/>
            <person name="Brutnell T.P."/>
            <person name="Carpita N.C."/>
            <person name="Chaparro C."/>
            <person name="Chia J.-M."/>
            <person name="Deragon J.-M."/>
            <person name="Estill J.C."/>
            <person name="Fu Y."/>
            <person name="Jeddeloh J.A."/>
            <person name="Han Y."/>
            <person name="Lee H."/>
            <person name="Li P."/>
            <person name="Lisch D.R."/>
            <person name="Liu S."/>
            <person name="Liu Z."/>
            <person name="Nagel D.H."/>
            <person name="McCann M.C."/>
            <person name="SanMiguel P."/>
            <person name="Myers A.M."/>
            <person name="Nettleton D."/>
            <person name="Nguyen J."/>
            <person name="Penning B.W."/>
            <person name="Ponnala L."/>
            <person name="Schneider K.L."/>
            <person name="Schwartz D.C."/>
            <person name="Sharma A."/>
            <person name="Soderlund C."/>
            <person name="Springer N.M."/>
            <person name="Sun Q."/>
            <person name="Wang H."/>
            <person name="Waterman M."/>
            <person name="Westerman R."/>
            <person name="Wolfgruber T.K."/>
            <person name="Yang L."/>
            <person name="Yu Y."/>
            <person name="Zhang L."/>
            <person name="Zhou S."/>
            <person name="Zhu Q."/>
            <person name="Bennetzen J.L."/>
            <person name="Dawe R.K."/>
            <person name="Jiang J."/>
            <person name="Jiang N."/>
            <person name="Presting G.G."/>
            <person name="Wessler S.R."/>
            <person name="Aluru S."/>
            <person name="Martienssen R.A."/>
            <person name="Clifton S.W."/>
            <person name="McCombie W.R."/>
            <person name="Wing R.A."/>
            <person name="Wilson R.K."/>
        </authorList>
    </citation>
    <scope>NUCLEOTIDE SEQUENCE [LARGE SCALE GENOMIC DNA]</scope>
    <source>
        <strain evidence="3">cv. B73</strain>
    </source>
</reference>
<feature type="region of interest" description="Disordered" evidence="1">
    <location>
        <begin position="261"/>
        <end position="287"/>
    </location>
</feature>
<dbReference type="KEGG" id="zma:103627285"/>
<evidence type="ECO:0000256" key="1">
    <source>
        <dbReference type="SAM" id="MobiDB-lite"/>
    </source>
</evidence>
<dbReference type="GeneID" id="103627285"/>
<protein>
    <submittedName>
        <fullName evidence="2">Uncharacterized protein</fullName>
    </submittedName>
</protein>
<proteinExistence type="evidence at protein level"/>